<dbReference type="EMBL" id="SOAW01000003">
    <property type="protein sequence ID" value="TDT30110.1"/>
    <property type="molecule type" value="Genomic_DNA"/>
</dbReference>
<comment type="caution">
    <text evidence="2">The sequence shown here is derived from an EMBL/GenBank/DDBJ whole genome shotgun (WGS) entry which is preliminary data.</text>
</comment>
<dbReference type="Proteomes" id="UP000295371">
    <property type="component" value="Unassembled WGS sequence"/>
</dbReference>
<keyword evidence="3" id="KW-1185">Reference proteome</keyword>
<feature type="domain" description="Mycothiol-dependent maleylpyruvate isomerase metal-binding" evidence="1">
    <location>
        <begin position="8"/>
        <end position="46"/>
    </location>
</feature>
<reference evidence="2 3" key="1">
    <citation type="submission" date="2019-03" db="EMBL/GenBank/DDBJ databases">
        <title>Genomic Encyclopedia of Archaeal and Bacterial Type Strains, Phase II (KMG-II): from individual species to whole genera.</title>
        <authorList>
            <person name="Goeker M."/>
        </authorList>
    </citation>
    <scope>NUCLEOTIDE SEQUENCE [LARGE SCALE GENOMIC DNA]</scope>
    <source>
        <strain evidence="2 3">DSM 24323</strain>
    </source>
</reference>
<sequence length="215" mass="23211">MDLFEEIADERVTLADQLAALTTAQQATQSLCDAWTVRDVVAHLVMPMEVPIYKFVIAMLMAGGNFDRANQRLTAQQASRPFNELVEILKAKASVKFTPPGEGPEAPLTDVIIHGLDIRRPLQLPYKAPEQRLIVVLNSLMNAPKGIVPRGTLEGLRFQTTDLDWSHGSGPSVTGTSDSLLLALTGRRVGLDGLSGDGVPTVTARISGEEVSSRP</sequence>
<dbReference type="AlphaFoldDB" id="A0A4R7IZF2"/>
<gene>
    <name evidence="2" type="ORF">CLV29_3134</name>
</gene>
<evidence type="ECO:0000313" key="3">
    <source>
        <dbReference type="Proteomes" id="UP000295371"/>
    </source>
</evidence>
<dbReference type="Pfam" id="PF11716">
    <property type="entry name" value="MDMPI_N"/>
    <property type="match status" value="1"/>
</dbReference>
<dbReference type="Gene3D" id="1.20.120.450">
    <property type="entry name" value="dinb family like domain"/>
    <property type="match status" value="1"/>
</dbReference>
<evidence type="ECO:0000313" key="2">
    <source>
        <dbReference type="EMBL" id="TDT30110.1"/>
    </source>
</evidence>
<dbReference type="RefSeq" id="WP_133756004.1">
    <property type="nucleotide sequence ID" value="NZ_SOAW01000003.1"/>
</dbReference>
<name>A0A4R7IZF2_9ACTN</name>
<dbReference type="SUPFAM" id="SSF109854">
    <property type="entry name" value="DinB/YfiT-like putative metalloenzymes"/>
    <property type="match status" value="1"/>
</dbReference>
<proteinExistence type="predicted"/>
<dbReference type="GO" id="GO:0046872">
    <property type="term" value="F:metal ion binding"/>
    <property type="evidence" value="ECO:0007669"/>
    <property type="project" value="InterPro"/>
</dbReference>
<organism evidence="2 3">
    <name type="scientific">Naumannella halotolerans</name>
    <dbReference type="NCBI Taxonomy" id="993414"/>
    <lineage>
        <taxon>Bacteria</taxon>
        <taxon>Bacillati</taxon>
        <taxon>Actinomycetota</taxon>
        <taxon>Actinomycetes</taxon>
        <taxon>Propionibacteriales</taxon>
        <taxon>Propionibacteriaceae</taxon>
        <taxon>Naumannella</taxon>
    </lineage>
</organism>
<protein>
    <submittedName>
        <fullName evidence="2">Uncharacterized protein (TIGR03083 family)</fullName>
    </submittedName>
</protein>
<evidence type="ECO:0000259" key="1">
    <source>
        <dbReference type="Pfam" id="PF11716"/>
    </source>
</evidence>
<accession>A0A4R7IZF2</accession>
<dbReference type="InterPro" id="IPR024344">
    <property type="entry name" value="MDMPI_metal-binding"/>
</dbReference>
<dbReference type="InterPro" id="IPR017517">
    <property type="entry name" value="Maleyloyr_isom"/>
</dbReference>
<dbReference type="OrthoDB" id="5178565at2"/>
<dbReference type="NCBIfam" id="TIGR03083">
    <property type="entry name" value="maleylpyruvate isomerase family mycothiol-dependent enzyme"/>
    <property type="match status" value="1"/>
</dbReference>
<dbReference type="InterPro" id="IPR034660">
    <property type="entry name" value="DinB/YfiT-like"/>
</dbReference>